<keyword evidence="1" id="KW-0472">Membrane</keyword>
<feature type="transmembrane region" description="Helical" evidence="1">
    <location>
        <begin position="253"/>
        <end position="274"/>
    </location>
</feature>
<dbReference type="OrthoDB" id="266157at2"/>
<keyword evidence="3" id="KW-1185">Reference proteome</keyword>
<organism evidence="2 3">
    <name type="scientific">Roseimaritima ulvae</name>
    <dbReference type="NCBI Taxonomy" id="980254"/>
    <lineage>
        <taxon>Bacteria</taxon>
        <taxon>Pseudomonadati</taxon>
        <taxon>Planctomycetota</taxon>
        <taxon>Planctomycetia</taxon>
        <taxon>Pirellulales</taxon>
        <taxon>Pirellulaceae</taxon>
        <taxon>Roseimaritima</taxon>
    </lineage>
</organism>
<dbReference type="KEGG" id="rul:UC8_22220"/>
<accession>A0A5B9QS67</accession>
<reference evidence="2 3" key="1">
    <citation type="submission" date="2019-08" db="EMBL/GenBank/DDBJ databases">
        <title>Deep-cultivation of Planctomycetes and their phenomic and genomic characterization uncovers novel biology.</title>
        <authorList>
            <person name="Wiegand S."/>
            <person name="Jogler M."/>
            <person name="Boedeker C."/>
            <person name="Pinto D."/>
            <person name="Vollmers J."/>
            <person name="Rivas-Marin E."/>
            <person name="Kohn T."/>
            <person name="Peeters S.H."/>
            <person name="Heuer A."/>
            <person name="Rast P."/>
            <person name="Oberbeckmann S."/>
            <person name="Bunk B."/>
            <person name="Jeske O."/>
            <person name="Meyerdierks A."/>
            <person name="Storesund J.E."/>
            <person name="Kallscheuer N."/>
            <person name="Luecker S."/>
            <person name="Lage O.M."/>
            <person name="Pohl T."/>
            <person name="Merkel B.J."/>
            <person name="Hornburger P."/>
            <person name="Mueller R.-W."/>
            <person name="Bruemmer F."/>
            <person name="Labrenz M."/>
            <person name="Spormann A.M."/>
            <person name="Op den Camp H."/>
            <person name="Overmann J."/>
            <person name="Amann R."/>
            <person name="Jetten M.S.M."/>
            <person name="Mascher T."/>
            <person name="Medema M.H."/>
            <person name="Devos D.P."/>
            <person name="Kaster A.-K."/>
            <person name="Ovreas L."/>
            <person name="Rohde M."/>
            <person name="Galperin M.Y."/>
            <person name="Jogler C."/>
        </authorList>
    </citation>
    <scope>NUCLEOTIDE SEQUENCE [LARGE SCALE GENOMIC DNA]</scope>
    <source>
        <strain evidence="2 3">UC8</strain>
    </source>
</reference>
<keyword evidence="1" id="KW-1133">Transmembrane helix</keyword>
<proteinExistence type="predicted"/>
<sequence length="288" mass="32467">MYSCFLWLLLPLLIFLGFAALSFVITFREKRYVWELQRQEPAGTGEAVNERARNQPVEAPASPYQLTTPSNVAAPAAQTELPISSYAAIKCRELDALDYQYLGSFRHAKGGIYKIRYDAWISPDRYVLAFVEAGTLASVTLANMTLLTLGQSVGDAGVDAAAGRAGATPMKCLCSISTESAFEASLSGCVRTMLFASAKTTDHIYWHYQRFSSFRPQPFSEDPIGDYYQFRQRDAKRIEELGRLRFIDPQETVWLPTLGGGLRVFFGMYGFMLLRRVYPDRWRLKRAS</sequence>
<dbReference type="RefSeq" id="WP_068137992.1">
    <property type="nucleotide sequence ID" value="NZ_CP042914.1"/>
</dbReference>
<evidence type="ECO:0000256" key="1">
    <source>
        <dbReference type="SAM" id="Phobius"/>
    </source>
</evidence>
<dbReference type="AlphaFoldDB" id="A0A5B9QS67"/>
<dbReference type="Proteomes" id="UP000325286">
    <property type="component" value="Chromosome"/>
</dbReference>
<gene>
    <name evidence="2" type="ORF">UC8_22220</name>
</gene>
<keyword evidence="1" id="KW-0812">Transmembrane</keyword>
<evidence type="ECO:0000313" key="3">
    <source>
        <dbReference type="Proteomes" id="UP000325286"/>
    </source>
</evidence>
<evidence type="ECO:0000313" key="2">
    <source>
        <dbReference type="EMBL" id="QEG40215.1"/>
    </source>
</evidence>
<protein>
    <submittedName>
        <fullName evidence="2">Uncharacterized protein</fullName>
    </submittedName>
</protein>
<name>A0A5B9QS67_9BACT</name>
<dbReference type="EMBL" id="CP042914">
    <property type="protein sequence ID" value="QEG40215.1"/>
    <property type="molecule type" value="Genomic_DNA"/>
</dbReference>